<dbReference type="SUPFAM" id="SSF56601">
    <property type="entry name" value="beta-lactamase/transpeptidase-like"/>
    <property type="match status" value="1"/>
</dbReference>
<dbReference type="InterPro" id="IPR012338">
    <property type="entry name" value="Beta-lactam/transpept-like"/>
</dbReference>
<proteinExistence type="predicted"/>
<gene>
    <name evidence="3" type="ORF">TCE0_034r12242</name>
</gene>
<dbReference type="EMBL" id="DF933830">
    <property type="protein sequence ID" value="GAM40133.1"/>
    <property type="molecule type" value="Genomic_DNA"/>
</dbReference>
<dbReference type="InterPro" id="IPR001466">
    <property type="entry name" value="Beta-lactam-related"/>
</dbReference>
<dbReference type="Gene3D" id="3.40.710.10">
    <property type="entry name" value="DD-peptidase/beta-lactamase superfamily"/>
    <property type="match status" value="1"/>
</dbReference>
<comment type="caution">
    <text evidence="3">The sequence shown here is derived from an EMBL/GenBank/DDBJ whole genome shotgun (WGS) entry which is preliminary data.</text>
</comment>
<dbReference type="Proteomes" id="UP000053095">
    <property type="component" value="Unassembled WGS sequence"/>
</dbReference>
<evidence type="ECO:0000259" key="2">
    <source>
        <dbReference type="Pfam" id="PF04909"/>
    </source>
</evidence>
<sequence length="635" mass="70702">MSPYVKIDTHSHFLPPDYRNTLENNGHAHPDGMPGIPEWSVETHLEMMKSVNVTKSYLSISSPGTHLIAGDNKLTRKLTRYVNDYASELKKKYPDHFGFFATLALGDVMGSLEEIPHAFDNLNADGLTVMTNFHGSYLGHKDFDPIFDELNRRHAIVFIHPTTPCLLSGPSATPLSAIPRPMFEFLFDTARAIINLFLSGIVSRCSNITWIVPHCGGAFPPLINRFSSIGPIVGSTEVDPRLNPKKFDETQQAKMAKIAANAIPRLKQQIDDLTSDPDGAPGIVFAAVNKNGDNIFSHASGKIGVGKSGPMTLESVFWLASCTKIITSIAALQLVEQGKLSLDDSDQVERLAPELKAVQVLENGKLVPKVRSITLRMLLTHTAGFGYAFFNERLNEWAGPVGIDEFSGSYHDFLSQPLVNQPGERWEYGINIDWAGQLVERASGQKLNAYFQERIFAPLNITHINMFPTDEMKANLAYLNIRAADGKLSLNLDGHLNRRALYAKTQAELDTTFHQGGSGLFAQPTQFTQIIVTLLNDGVHPKLGNRILKKETVDEMFTNQIPQFPYFARQGIYPSKPRLANPSSVLYPEPDDGPQGWGLTFYIHLRESFVHSKGTAWWGGLPNVFWWIDRRMVSE</sequence>
<reference evidence="4" key="1">
    <citation type="journal article" date="2015" name="Genome Announc.">
        <title>Draft genome sequence of Talaromyces cellulolyticus strain Y-94, a source of lignocellulosic biomass-degrading enzymes.</title>
        <authorList>
            <person name="Fujii T."/>
            <person name="Koike H."/>
            <person name="Sawayama S."/>
            <person name="Yano S."/>
            <person name="Inoue H."/>
        </authorList>
    </citation>
    <scope>NUCLEOTIDE SEQUENCE [LARGE SCALE GENOMIC DNA]</scope>
    <source>
        <strain evidence="4">Y-94</strain>
    </source>
</reference>
<dbReference type="AlphaFoldDB" id="A0A6V8HFY2"/>
<dbReference type="SUPFAM" id="SSF51556">
    <property type="entry name" value="Metallo-dependent hydrolases"/>
    <property type="match status" value="1"/>
</dbReference>
<evidence type="ECO:0000313" key="4">
    <source>
        <dbReference type="Proteomes" id="UP000053095"/>
    </source>
</evidence>
<dbReference type="InterPro" id="IPR050789">
    <property type="entry name" value="Diverse_Enzym_Activities"/>
</dbReference>
<dbReference type="Pfam" id="PF04909">
    <property type="entry name" value="Amidohydro_2"/>
    <property type="match status" value="1"/>
</dbReference>
<evidence type="ECO:0008006" key="5">
    <source>
        <dbReference type="Google" id="ProtNLM"/>
    </source>
</evidence>
<name>A0A6V8HFY2_TALPI</name>
<dbReference type="InterPro" id="IPR006680">
    <property type="entry name" value="Amidohydro-rel"/>
</dbReference>
<keyword evidence="4" id="KW-1185">Reference proteome</keyword>
<protein>
    <recommendedName>
        <fullName evidence="5">Beta-lactamase-related domain-containing protein</fullName>
    </recommendedName>
</protein>
<evidence type="ECO:0000259" key="1">
    <source>
        <dbReference type="Pfam" id="PF00144"/>
    </source>
</evidence>
<feature type="domain" description="Amidohydrolase-related" evidence="2">
    <location>
        <begin position="7"/>
        <end position="219"/>
    </location>
</feature>
<dbReference type="PANTHER" id="PTHR43283:SF3">
    <property type="entry name" value="BETA-LACTAMASE FAMILY PROTEIN (AFU_ORTHOLOGUE AFUA_5G07500)"/>
    <property type="match status" value="1"/>
</dbReference>
<accession>A0A6V8HFY2</accession>
<evidence type="ECO:0000313" key="3">
    <source>
        <dbReference type="EMBL" id="GAM40133.1"/>
    </source>
</evidence>
<feature type="domain" description="Beta-lactamase-related" evidence="1">
    <location>
        <begin position="280"/>
        <end position="629"/>
    </location>
</feature>
<dbReference type="PANTHER" id="PTHR43283">
    <property type="entry name" value="BETA-LACTAMASE-RELATED"/>
    <property type="match status" value="1"/>
</dbReference>
<dbReference type="InterPro" id="IPR032466">
    <property type="entry name" value="Metal_Hydrolase"/>
</dbReference>
<dbReference type="GO" id="GO:0016787">
    <property type="term" value="F:hydrolase activity"/>
    <property type="evidence" value="ECO:0007669"/>
    <property type="project" value="InterPro"/>
</dbReference>
<dbReference type="Pfam" id="PF00144">
    <property type="entry name" value="Beta-lactamase"/>
    <property type="match status" value="1"/>
</dbReference>
<dbReference type="Gene3D" id="3.20.20.140">
    <property type="entry name" value="Metal-dependent hydrolases"/>
    <property type="match status" value="1"/>
</dbReference>
<organism evidence="3 4">
    <name type="scientific">Talaromyces pinophilus</name>
    <name type="common">Penicillium pinophilum</name>
    <dbReference type="NCBI Taxonomy" id="128442"/>
    <lineage>
        <taxon>Eukaryota</taxon>
        <taxon>Fungi</taxon>
        <taxon>Dikarya</taxon>
        <taxon>Ascomycota</taxon>
        <taxon>Pezizomycotina</taxon>
        <taxon>Eurotiomycetes</taxon>
        <taxon>Eurotiomycetidae</taxon>
        <taxon>Eurotiales</taxon>
        <taxon>Trichocomaceae</taxon>
        <taxon>Talaromyces</taxon>
        <taxon>Talaromyces sect. Talaromyces</taxon>
    </lineage>
</organism>